<keyword evidence="4 6" id="KW-1133">Transmembrane helix</keyword>
<keyword evidence="2" id="KW-1003">Cell membrane</keyword>
<name>A0AAW9RTE5_9HYPH</name>
<dbReference type="Pfam" id="PF02653">
    <property type="entry name" value="BPD_transp_2"/>
    <property type="match status" value="1"/>
</dbReference>
<evidence type="ECO:0000256" key="5">
    <source>
        <dbReference type="ARBA" id="ARBA00023136"/>
    </source>
</evidence>
<dbReference type="GO" id="GO:0005886">
    <property type="term" value="C:plasma membrane"/>
    <property type="evidence" value="ECO:0007669"/>
    <property type="project" value="UniProtKB-SubCell"/>
</dbReference>
<feature type="transmembrane region" description="Helical" evidence="6">
    <location>
        <begin position="315"/>
        <end position="332"/>
    </location>
</feature>
<evidence type="ECO:0000256" key="1">
    <source>
        <dbReference type="ARBA" id="ARBA00004651"/>
    </source>
</evidence>
<dbReference type="PANTHER" id="PTHR47089:SF1">
    <property type="entry name" value="GUANOSINE ABC TRANSPORTER PERMEASE PROTEIN NUPP"/>
    <property type="match status" value="1"/>
</dbReference>
<feature type="transmembrane region" description="Helical" evidence="6">
    <location>
        <begin position="123"/>
        <end position="144"/>
    </location>
</feature>
<evidence type="ECO:0000313" key="7">
    <source>
        <dbReference type="EMBL" id="MEJ8573502.1"/>
    </source>
</evidence>
<protein>
    <submittedName>
        <fullName evidence="7">ABC transporter permease</fullName>
    </submittedName>
</protein>
<dbReference type="InterPro" id="IPR001851">
    <property type="entry name" value="ABC_transp_permease"/>
</dbReference>
<accession>A0AAW9RTE5</accession>
<dbReference type="Proteomes" id="UP001378188">
    <property type="component" value="Unassembled WGS sequence"/>
</dbReference>
<proteinExistence type="predicted"/>
<feature type="transmembrane region" description="Helical" evidence="6">
    <location>
        <begin position="291"/>
        <end position="308"/>
    </location>
</feature>
<keyword evidence="8" id="KW-1185">Reference proteome</keyword>
<feature type="transmembrane region" description="Helical" evidence="6">
    <location>
        <begin position="68"/>
        <end position="89"/>
    </location>
</feature>
<keyword evidence="3 6" id="KW-0812">Transmembrane</keyword>
<evidence type="ECO:0000313" key="8">
    <source>
        <dbReference type="Proteomes" id="UP001378188"/>
    </source>
</evidence>
<feature type="transmembrane region" description="Helical" evidence="6">
    <location>
        <begin position="215"/>
        <end position="235"/>
    </location>
</feature>
<feature type="transmembrane region" description="Helical" evidence="6">
    <location>
        <begin position="101"/>
        <end position="117"/>
    </location>
</feature>
<evidence type="ECO:0000256" key="4">
    <source>
        <dbReference type="ARBA" id="ARBA00022989"/>
    </source>
</evidence>
<dbReference type="GO" id="GO:0022857">
    <property type="term" value="F:transmembrane transporter activity"/>
    <property type="evidence" value="ECO:0007669"/>
    <property type="project" value="InterPro"/>
</dbReference>
<dbReference type="PANTHER" id="PTHR47089">
    <property type="entry name" value="ABC TRANSPORTER, PERMEASE PROTEIN"/>
    <property type="match status" value="1"/>
</dbReference>
<evidence type="ECO:0000256" key="3">
    <source>
        <dbReference type="ARBA" id="ARBA00022692"/>
    </source>
</evidence>
<evidence type="ECO:0000256" key="6">
    <source>
        <dbReference type="SAM" id="Phobius"/>
    </source>
</evidence>
<evidence type="ECO:0000256" key="2">
    <source>
        <dbReference type="ARBA" id="ARBA00022475"/>
    </source>
</evidence>
<organism evidence="7 8">
    <name type="scientific">Microbaculum marinum</name>
    <dbReference type="NCBI Taxonomy" id="1764581"/>
    <lineage>
        <taxon>Bacteria</taxon>
        <taxon>Pseudomonadati</taxon>
        <taxon>Pseudomonadota</taxon>
        <taxon>Alphaproteobacteria</taxon>
        <taxon>Hyphomicrobiales</taxon>
        <taxon>Tepidamorphaceae</taxon>
        <taxon>Microbaculum</taxon>
    </lineage>
</organism>
<dbReference type="RefSeq" id="WP_340331205.1">
    <property type="nucleotide sequence ID" value="NZ_JAZHOF010000008.1"/>
</dbReference>
<gene>
    <name evidence="7" type="ORF">V3328_18580</name>
</gene>
<feature type="transmembrane region" description="Helical" evidence="6">
    <location>
        <begin position="264"/>
        <end position="285"/>
    </location>
</feature>
<reference evidence="7 8" key="1">
    <citation type="submission" date="2024-02" db="EMBL/GenBank/DDBJ databases">
        <title>Genome analysis and characterization of Microbaculum marinisediminis sp. nov., isolated from marine sediment.</title>
        <authorList>
            <person name="Du Z.-J."/>
            <person name="Ye Y.-Q."/>
            <person name="Zhang Z.-R."/>
            <person name="Yuan S.-M."/>
            <person name="Zhang X.-Y."/>
        </authorList>
    </citation>
    <scope>NUCLEOTIDE SEQUENCE [LARGE SCALE GENOMIC DNA]</scope>
    <source>
        <strain evidence="7 8">SDUM1044001</strain>
    </source>
</reference>
<dbReference type="EMBL" id="JAZHOF010000008">
    <property type="protein sequence ID" value="MEJ8573502.1"/>
    <property type="molecule type" value="Genomic_DNA"/>
</dbReference>
<dbReference type="CDD" id="cd06580">
    <property type="entry name" value="TM_PBP1_transp_TpRbsC_like"/>
    <property type="match status" value="1"/>
</dbReference>
<feature type="transmembrane region" description="Helical" evidence="6">
    <location>
        <begin position="22"/>
        <end position="48"/>
    </location>
</feature>
<dbReference type="AlphaFoldDB" id="A0AAW9RTE5"/>
<keyword evidence="5 6" id="KW-0472">Membrane</keyword>
<sequence length="389" mass="40917">MTGAQVAPPANARRRRASLPGWIEYAVLPLANLLAAFLVSGLVVLFVGENPFEAVKILLWGSLGFGEGIGFTLFYATNFMMTGLAVAVAFHAGLFNIGGEGQAYVGGLGVGLAALALDRYVPWWVTFPVAVAAAAVFGAAWALIPAWLQARRGSHIVITTIMFNFIASALMVWLLVDHLTPAGSMQPETRTFEAGAHLPELGGLFALLGLEIGGAPVNITLFVALAACVLVYVLIWRTRLGYEIRAVGFNPTAAVYAGISPVRITIVAMLISGALAGIMALNPIMGEQYRLQIDFVAGAGFVGIAVALMGRAHPVGIALASILFGMLYQGGAELAFEIPAISRDMIVVIQGLVILFAGALENMFRPGFIRGYGLFTEGRAPPAARAEGS</sequence>
<comment type="subcellular location">
    <subcellularLocation>
        <location evidence="1">Cell membrane</location>
        <topology evidence="1">Multi-pass membrane protein</topology>
    </subcellularLocation>
</comment>
<comment type="caution">
    <text evidence="7">The sequence shown here is derived from an EMBL/GenBank/DDBJ whole genome shotgun (WGS) entry which is preliminary data.</text>
</comment>
<feature type="transmembrane region" description="Helical" evidence="6">
    <location>
        <begin position="156"/>
        <end position="176"/>
    </location>
</feature>
<feature type="transmembrane region" description="Helical" evidence="6">
    <location>
        <begin position="338"/>
        <end position="360"/>
    </location>
</feature>